<evidence type="ECO:0008006" key="3">
    <source>
        <dbReference type="Google" id="ProtNLM"/>
    </source>
</evidence>
<dbReference type="Proteomes" id="UP001627154">
    <property type="component" value="Unassembled WGS sequence"/>
</dbReference>
<dbReference type="AlphaFoldDB" id="A0ABD2XE80"/>
<evidence type="ECO:0000313" key="1">
    <source>
        <dbReference type="EMBL" id="KAL3403092.1"/>
    </source>
</evidence>
<evidence type="ECO:0000313" key="2">
    <source>
        <dbReference type="Proteomes" id="UP001627154"/>
    </source>
</evidence>
<name>A0ABD2XE80_9HYME</name>
<dbReference type="EMBL" id="JBJJXI010000032">
    <property type="protein sequence ID" value="KAL3403092.1"/>
    <property type="molecule type" value="Genomic_DNA"/>
</dbReference>
<proteinExistence type="predicted"/>
<protein>
    <recommendedName>
        <fullName evidence="3">MADF domain-containing protein</fullName>
    </recommendedName>
</protein>
<organism evidence="1 2">
    <name type="scientific">Trichogramma kaykai</name>
    <dbReference type="NCBI Taxonomy" id="54128"/>
    <lineage>
        <taxon>Eukaryota</taxon>
        <taxon>Metazoa</taxon>
        <taxon>Ecdysozoa</taxon>
        <taxon>Arthropoda</taxon>
        <taxon>Hexapoda</taxon>
        <taxon>Insecta</taxon>
        <taxon>Pterygota</taxon>
        <taxon>Neoptera</taxon>
        <taxon>Endopterygota</taxon>
        <taxon>Hymenoptera</taxon>
        <taxon>Apocrita</taxon>
        <taxon>Proctotrupomorpha</taxon>
        <taxon>Chalcidoidea</taxon>
        <taxon>Trichogrammatidae</taxon>
        <taxon>Trichogramma</taxon>
    </lineage>
</organism>
<keyword evidence="2" id="KW-1185">Reference proteome</keyword>
<gene>
    <name evidence="1" type="ORF">TKK_004225</name>
</gene>
<comment type="caution">
    <text evidence="1">The sequence shown here is derived from an EMBL/GenBank/DDBJ whole genome shotgun (WGS) entry which is preliminary data.</text>
</comment>
<sequence length="96" mass="10907">MDRQDKLSQMIRNSFPNFKKLGKDMMTAGACISRMDQLKKRWQEFESNHNKLSKDESCALRRIRSSNAPNSGDRVSVRGGRLSDESGYATTVSVHI</sequence>
<accession>A0ABD2XE80</accession>
<reference evidence="1 2" key="1">
    <citation type="journal article" date="2024" name="bioRxiv">
        <title>A reference genome for Trichogramma kaykai: A tiny desert-dwelling parasitoid wasp with competing sex-ratio distorters.</title>
        <authorList>
            <person name="Culotta J."/>
            <person name="Lindsey A.R."/>
        </authorList>
    </citation>
    <scope>NUCLEOTIDE SEQUENCE [LARGE SCALE GENOMIC DNA]</scope>
    <source>
        <strain evidence="1 2">KSX58</strain>
    </source>
</reference>